<evidence type="ECO:0000313" key="8">
    <source>
        <dbReference type="Proteomes" id="UP000521943"/>
    </source>
</evidence>
<dbReference type="Gene3D" id="3.30.200.20">
    <property type="entry name" value="Phosphorylase Kinase, domain 1"/>
    <property type="match status" value="1"/>
</dbReference>
<dbReference type="Pfam" id="PF00069">
    <property type="entry name" value="Pkinase"/>
    <property type="match status" value="1"/>
</dbReference>
<proteinExistence type="predicted"/>
<dbReference type="EMBL" id="JACGCI010000070">
    <property type="protein sequence ID" value="KAF6748482.1"/>
    <property type="molecule type" value="Genomic_DNA"/>
</dbReference>
<keyword evidence="2" id="KW-0808">Transferase</keyword>
<evidence type="ECO:0000256" key="2">
    <source>
        <dbReference type="ARBA" id="ARBA00022679"/>
    </source>
</evidence>
<dbReference type="InterPro" id="IPR011009">
    <property type="entry name" value="Kinase-like_dom_sf"/>
</dbReference>
<accession>A0A8H6HLM4</accession>
<keyword evidence="5" id="KW-0067">ATP-binding</keyword>
<keyword evidence="4 7" id="KW-0418">Kinase</keyword>
<dbReference type="GO" id="GO:0004674">
    <property type="term" value="F:protein serine/threonine kinase activity"/>
    <property type="evidence" value="ECO:0007669"/>
    <property type="project" value="UniProtKB-KW"/>
</dbReference>
<protein>
    <submittedName>
        <fullName evidence="7">Kinase</fullName>
    </submittedName>
</protein>
<feature type="domain" description="Protein kinase" evidence="6">
    <location>
        <begin position="1"/>
        <end position="293"/>
    </location>
</feature>
<keyword evidence="1" id="KW-0723">Serine/threonine-protein kinase</keyword>
<keyword evidence="3" id="KW-0547">Nucleotide-binding</keyword>
<dbReference type="Gene3D" id="1.10.510.10">
    <property type="entry name" value="Transferase(Phosphotransferase) domain 1"/>
    <property type="match status" value="1"/>
</dbReference>
<evidence type="ECO:0000313" key="7">
    <source>
        <dbReference type="EMBL" id="KAF6748482.1"/>
    </source>
</evidence>
<evidence type="ECO:0000256" key="3">
    <source>
        <dbReference type="ARBA" id="ARBA00022741"/>
    </source>
</evidence>
<dbReference type="PANTHER" id="PTHR47448:SF1">
    <property type="entry name" value="SERINE_THREONINE-PROTEIN KINASE STE7 HOMOLOG"/>
    <property type="match status" value="1"/>
</dbReference>
<organism evidence="7 8">
    <name type="scientific">Ephemerocybe angulata</name>
    <dbReference type="NCBI Taxonomy" id="980116"/>
    <lineage>
        <taxon>Eukaryota</taxon>
        <taxon>Fungi</taxon>
        <taxon>Dikarya</taxon>
        <taxon>Basidiomycota</taxon>
        <taxon>Agaricomycotina</taxon>
        <taxon>Agaricomycetes</taxon>
        <taxon>Agaricomycetidae</taxon>
        <taxon>Agaricales</taxon>
        <taxon>Agaricineae</taxon>
        <taxon>Psathyrellaceae</taxon>
        <taxon>Ephemerocybe</taxon>
    </lineage>
</organism>
<dbReference type="PROSITE" id="PS50011">
    <property type="entry name" value="PROTEIN_KINASE_DOM"/>
    <property type="match status" value="1"/>
</dbReference>
<evidence type="ECO:0000256" key="4">
    <source>
        <dbReference type="ARBA" id="ARBA00022777"/>
    </source>
</evidence>
<dbReference type="GO" id="GO:0005524">
    <property type="term" value="F:ATP binding"/>
    <property type="evidence" value="ECO:0007669"/>
    <property type="project" value="UniProtKB-KW"/>
</dbReference>
<name>A0A8H6HLM4_9AGAR</name>
<dbReference type="OrthoDB" id="10252354at2759"/>
<dbReference type="PANTHER" id="PTHR47448">
    <property type="entry name" value="DUAL SPECIFICITY MITOGEN-ACTIVATED PROTEIN KINASE KINASE DSOR1-LIKE PROTEIN"/>
    <property type="match status" value="1"/>
</dbReference>
<evidence type="ECO:0000259" key="6">
    <source>
        <dbReference type="PROSITE" id="PS50011"/>
    </source>
</evidence>
<dbReference type="SUPFAM" id="SSF56112">
    <property type="entry name" value="Protein kinase-like (PK-like)"/>
    <property type="match status" value="1"/>
</dbReference>
<keyword evidence="8" id="KW-1185">Reference proteome</keyword>
<sequence length="326" mass="36359">MILEAELTGYQQLTRKNGRRIMKVKHLPSGLTMVQKGVPFNTDGPGAVKKILEELRTMASFQCKYLVAFYDARFDEFESSTLIYVEYMDKGSFDKIYRKVGPLGTQIVAKVALAVLEGMSYLYDVKGIVPRNIKPSNMMCNSRGDIKICDFVVSEELINSIPETFVSTSFYISPERIEGSPYTIKADVWSLGISLVELALGRFPFAECETEPEPDDEDFEVISPLTPVSTEGGDGHDFVAIDLRARRKKKTGVTLDGDETTMGIIELLQFIISAPSPRLSPENYFPKEAHVFVDGIGLTPKELLGHDWIRMAGESNVDMKAWASSL</sequence>
<dbReference type="InterPro" id="IPR050915">
    <property type="entry name" value="MAP_kinase_kinase"/>
</dbReference>
<dbReference type="GO" id="GO:0004712">
    <property type="term" value="F:protein serine/threonine/tyrosine kinase activity"/>
    <property type="evidence" value="ECO:0007669"/>
    <property type="project" value="UniProtKB-ARBA"/>
</dbReference>
<dbReference type="GO" id="GO:0007165">
    <property type="term" value="P:signal transduction"/>
    <property type="evidence" value="ECO:0007669"/>
    <property type="project" value="UniProtKB-ARBA"/>
</dbReference>
<dbReference type="InterPro" id="IPR000719">
    <property type="entry name" value="Prot_kinase_dom"/>
</dbReference>
<evidence type="ECO:0000256" key="1">
    <source>
        <dbReference type="ARBA" id="ARBA00022527"/>
    </source>
</evidence>
<comment type="caution">
    <text evidence="7">The sequence shown here is derived from an EMBL/GenBank/DDBJ whole genome shotgun (WGS) entry which is preliminary data.</text>
</comment>
<reference evidence="7 8" key="1">
    <citation type="submission" date="2020-07" db="EMBL/GenBank/DDBJ databases">
        <title>Comparative genomics of pyrophilous fungi reveals a link between fire events and developmental genes.</title>
        <authorList>
            <consortium name="DOE Joint Genome Institute"/>
            <person name="Steindorff A.S."/>
            <person name="Carver A."/>
            <person name="Calhoun S."/>
            <person name="Stillman K."/>
            <person name="Liu H."/>
            <person name="Lipzen A."/>
            <person name="Pangilinan J."/>
            <person name="Labutti K."/>
            <person name="Bruns T.D."/>
            <person name="Grigoriev I.V."/>
        </authorList>
    </citation>
    <scope>NUCLEOTIDE SEQUENCE [LARGE SCALE GENOMIC DNA]</scope>
    <source>
        <strain evidence="7 8">CBS 144469</strain>
    </source>
</reference>
<dbReference type="AlphaFoldDB" id="A0A8H6HLM4"/>
<dbReference type="Proteomes" id="UP000521943">
    <property type="component" value="Unassembled WGS sequence"/>
</dbReference>
<gene>
    <name evidence="7" type="ORF">DFP72DRAFT_916076</name>
</gene>
<evidence type="ECO:0000256" key="5">
    <source>
        <dbReference type="ARBA" id="ARBA00022840"/>
    </source>
</evidence>